<keyword evidence="3" id="KW-1185">Reference proteome</keyword>
<name>A0A934KSJ7_9FLAO</name>
<dbReference type="EMBL" id="JAEHJZ010000007">
    <property type="protein sequence ID" value="MBJ7879933.1"/>
    <property type="molecule type" value="Genomic_DNA"/>
</dbReference>
<keyword evidence="1" id="KW-0732">Signal</keyword>
<dbReference type="Proteomes" id="UP000662373">
    <property type="component" value="Unassembled WGS sequence"/>
</dbReference>
<comment type="caution">
    <text evidence="2">The sequence shown here is derived from an EMBL/GenBank/DDBJ whole genome shotgun (WGS) entry which is preliminary data.</text>
</comment>
<evidence type="ECO:0000256" key="1">
    <source>
        <dbReference type="SAM" id="SignalP"/>
    </source>
</evidence>
<sequence length="72" mass="7841">MKTSFFTALASLLMTISLAQQARIPASYSNLAYDANGTLYFESDGQKYFAEKVSAPYTIKQFLGSARGTETG</sequence>
<feature type="chain" id="PRO_5037025699" evidence="1">
    <location>
        <begin position="23"/>
        <end position="72"/>
    </location>
</feature>
<gene>
    <name evidence="2" type="ORF">JEM65_04580</name>
</gene>
<dbReference type="AlphaFoldDB" id="A0A934KSJ7"/>
<accession>A0A934KSJ7</accession>
<evidence type="ECO:0000313" key="2">
    <source>
        <dbReference type="EMBL" id="MBJ7879933.1"/>
    </source>
</evidence>
<dbReference type="RefSeq" id="WP_199597522.1">
    <property type="nucleotide sequence ID" value="NZ_JAEHJZ010000007.1"/>
</dbReference>
<evidence type="ECO:0000313" key="3">
    <source>
        <dbReference type="Proteomes" id="UP000662373"/>
    </source>
</evidence>
<proteinExistence type="predicted"/>
<feature type="signal peptide" evidence="1">
    <location>
        <begin position="1"/>
        <end position="22"/>
    </location>
</feature>
<protein>
    <submittedName>
        <fullName evidence="2">Uncharacterized protein</fullName>
    </submittedName>
</protein>
<organism evidence="2 3">
    <name type="scientific">Gelidibacter salicanalis</name>
    <dbReference type="NCBI Taxonomy" id="291193"/>
    <lineage>
        <taxon>Bacteria</taxon>
        <taxon>Pseudomonadati</taxon>
        <taxon>Bacteroidota</taxon>
        <taxon>Flavobacteriia</taxon>
        <taxon>Flavobacteriales</taxon>
        <taxon>Flavobacteriaceae</taxon>
        <taxon>Gelidibacter</taxon>
    </lineage>
</organism>
<reference evidence="2 3" key="1">
    <citation type="submission" date="2020-09" db="EMBL/GenBank/DDBJ databases">
        <title>Draft genome of Gelidibacter salicanalis PAMC21136.</title>
        <authorList>
            <person name="Park H."/>
        </authorList>
    </citation>
    <scope>NUCLEOTIDE SEQUENCE [LARGE SCALE GENOMIC DNA]</scope>
    <source>
        <strain evidence="2 3">PAMC21136</strain>
    </source>
</reference>